<dbReference type="EMBL" id="JGZR01000006">
    <property type="protein sequence ID" value="KFJ03842.1"/>
    <property type="molecule type" value="Genomic_DNA"/>
</dbReference>
<dbReference type="Pfam" id="PF08713">
    <property type="entry name" value="DNA_alkylation"/>
    <property type="match status" value="1"/>
</dbReference>
<dbReference type="STRING" id="77635.BISU_0318"/>
<name>A0A087E7U1_9BIFI</name>
<dbReference type="SUPFAM" id="SSF48371">
    <property type="entry name" value="ARM repeat"/>
    <property type="match status" value="1"/>
</dbReference>
<proteinExistence type="predicted"/>
<dbReference type="InterPro" id="IPR014825">
    <property type="entry name" value="DNA_alkylation"/>
</dbReference>
<sequence>MNDYTDFPALLEERYSEKISFTLIRDDAEEFSRSHSLEECCDMGLALYESGNYQVQEAGVFMLGDCAAENDDALLFLRDTVSRHDNWRIQEVLAKAFDSYCRLTGYEHALPVIENWLESDCPNTRRAVSEGLRIWTSRPYFKENPQAAIQLLSAHKEDDSSYMRKSVGNALRDISKKHPELIAEELRQWDISSSEIRQVYALAGKFINKR</sequence>
<dbReference type="Gene3D" id="1.10.1240.70">
    <property type="match status" value="1"/>
</dbReference>
<dbReference type="OrthoDB" id="9775346at2"/>
<evidence type="ECO:0000313" key="1">
    <source>
        <dbReference type="EMBL" id="KFJ03842.1"/>
    </source>
</evidence>
<evidence type="ECO:0000313" key="2">
    <source>
        <dbReference type="Proteomes" id="UP000029055"/>
    </source>
</evidence>
<dbReference type="AlphaFoldDB" id="A0A087E7U1"/>
<dbReference type="Gene3D" id="1.25.40.290">
    <property type="entry name" value="ARM repeat domains"/>
    <property type="match status" value="1"/>
</dbReference>
<reference evidence="1 2" key="1">
    <citation type="submission" date="2014-03" db="EMBL/GenBank/DDBJ databases">
        <title>Genomics of Bifidobacteria.</title>
        <authorList>
            <person name="Ventura M."/>
            <person name="Milani C."/>
            <person name="Lugli G.A."/>
        </authorList>
    </citation>
    <scope>NUCLEOTIDE SEQUENCE [LARGE SCALE GENOMIC DNA]</scope>
    <source>
        <strain evidence="1 2">LMG 11597</strain>
    </source>
</reference>
<keyword evidence="2" id="KW-1185">Reference proteome</keyword>
<organism evidence="1 2">
    <name type="scientific">Bifidobacterium subtile</name>
    <dbReference type="NCBI Taxonomy" id="77635"/>
    <lineage>
        <taxon>Bacteria</taxon>
        <taxon>Bacillati</taxon>
        <taxon>Actinomycetota</taxon>
        <taxon>Actinomycetes</taxon>
        <taxon>Bifidobacteriales</taxon>
        <taxon>Bifidobacteriaceae</taxon>
        <taxon>Bifidobacterium</taxon>
    </lineage>
</organism>
<protein>
    <submittedName>
        <fullName evidence="1">DNA alkylation repair enzyme</fullName>
    </submittedName>
</protein>
<dbReference type="Proteomes" id="UP000029055">
    <property type="component" value="Unassembled WGS sequence"/>
</dbReference>
<gene>
    <name evidence="1" type="ORF">BISU_0318</name>
</gene>
<accession>A0A087E7U1</accession>
<dbReference type="InterPro" id="IPR016024">
    <property type="entry name" value="ARM-type_fold"/>
</dbReference>
<dbReference type="RefSeq" id="WP_024463156.1">
    <property type="nucleotide sequence ID" value="NZ_CP062939.1"/>
</dbReference>
<comment type="caution">
    <text evidence="1">The sequence shown here is derived from an EMBL/GenBank/DDBJ whole genome shotgun (WGS) entry which is preliminary data.</text>
</comment>
<dbReference type="eggNOG" id="COG4335">
    <property type="taxonomic scope" value="Bacteria"/>
</dbReference>